<dbReference type="GO" id="GO:0003677">
    <property type="term" value="F:DNA binding"/>
    <property type="evidence" value="ECO:0007669"/>
    <property type="project" value="InterPro"/>
</dbReference>
<reference evidence="2 3" key="1">
    <citation type="submission" date="2019-03" db="EMBL/GenBank/DDBJ databases">
        <title>Genomic Encyclopedia of Type Strains, Phase IV (KMG-IV): sequencing the most valuable type-strain genomes for metagenomic binning, comparative biology and taxonomic classification.</title>
        <authorList>
            <person name="Goeker M."/>
        </authorList>
    </citation>
    <scope>NUCLEOTIDE SEQUENCE [LARGE SCALE GENOMIC DNA]</scope>
    <source>
        <strain evidence="2 3">DSM 45765</strain>
    </source>
</reference>
<comment type="caution">
    <text evidence="2">The sequence shown here is derived from an EMBL/GenBank/DDBJ whole genome shotgun (WGS) entry which is preliminary data.</text>
</comment>
<evidence type="ECO:0000313" key="3">
    <source>
        <dbReference type="Proteomes" id="UP000294911"/>
    </source>
</evidence>
<dbReference type="OrthoDB" id="3608749at2"/>
<dbReference type="Proteomes" id="UP000294911">
    <property type="component" value="Unassembled WGS sequence"/>
</dbReference>
<dbReference type="Gene3D" id="1.10.260.40">
    <property type="entry name" value="lambda repressor-like DNA-binding domains"/>
    <property type="match status" value="1"/>
</dbReference>
<feature type="domain" description="HTH cro/C1-type" evidence="1">
    <location>
        <begin position="28"/>
        <end position="79"/>
    </location>
</feature>
<protein>
    <submittedName>
        <fullName evidence="2">Helix-turn-helix protein</fullName>
    </submittedName>
</protein>
<dbReference type="AlphaFoldDB" id="A0A4R2QMG1"/>
<dbReference type="InterPro" id="IPR001387">
    <property type="entry name" value="Cro/C1-type_HTH"/>
</dbReference>
<proteinExistence type="predicted"/>
<dbReference type="InterPro" id="IPR010982">
    <property type="entry name" value="Lambda_DNA-bd_dom_sf"/>
</dbReference>
<dbReference type="PROSITE" id="PS50943">
    <property type="entry name" value="HTH_CROC1"/>
    <property type="match status" value="1"/>
</dbReference>
<accession>A0A4R2QMG1</accession>
<dbReference type="PANTHER" id="PTHR35010:SF2">
    <property type="entry name" value="BLL4672 PROTEIN"/>
    <property type="match status" value="1"/>
</dbReference>
<sequence>MSEFGELLRGWRDRLSPVDAGFTATNGRRAPGLRREELAQLAGLSVDYVLRLEQGRARNPSAQVVGALARTLQLSRTERDQLYRSAGLLPPRDGTISTHIPASIQRLAVRLGDVPIGVFTADWTLVWWNAMWCSLNGDPSALPAEQRNLALALFGNNGPALPPMETERGLDVFEASIVADLKDAVSRYPADGQLDRLVQHLRAESKAFAHHWVTEFAARHTSEQKTFHHPDVGEILLDCDVLLAPGADLRMVTYTAATGTTDAGKLDLLRVTCAQTTGAGNHVLPGPRGTRAIDAGR</sequence>
<dbReference type="CDD" id="cd00093">
    <property type="entry name" value="HTH_XRE"/>
    <property type="match status" value="1"/>
</dbReference>
<evidence type="ECO:0000313" key="2">
    <source>
        <dbReference type="EMBL" id="TCP50753.1"/>
    </source>
</evidence>
<gene>
    <name evidence="2" type="ORF">EV191_10713</name>
</gene>
<dbReference type="SUPFAM" id="SSF47413">
    <property type="entry name" value="lambda repressor-like DNA-binding domains"/>
    <property type="match status" value="1"/>
</dbReference>
<name>A0A4R2QMG1_9PSEU</name>
<dbReference type="RefSeq" id="WP_132877997.1">
    <property type="nucleotide sequence ID" value="NZ_SLXQ01000007.1"/>
</dbReference>
<dbReference type="Pfam" id="PF17765">
    <property type="entry name" value="MLTR_LBD"/>
    <property type="match status" value="1"/>
</dbReference>
<dbReference type="Pfam" id="PF13560">
    <property type="entry name" value="HTH_31"/>
    <property type="match status" value="1"/>
</dbReference>
<dbReference type="PANTHER" id="PTHR35010">
    <property type="entry name" value="BLL4672 PROTEIN-RELATED"/>
    <property type="match status" value="1"/>
</dbReference>
<evidence type="ECO:0000259" key="1">
    <source>
        <dbReference type="PROSITE" id="PS50943"/>
    </source>
</evidence>
<dbReference type="Gene3D" id="3.30.450.180">
    <property type="match status" value="1"/>
</dbReference>
<keyword evidence="3" id="KW-1185">Reference proteome</keyword>
<dbReference type="SMART" id="SM00530">
    <property type="entry name" value="HTH_XRE"/>
    <property type="match status" value="1"/>
</dbReference>
<dbReference type="InterPro" id="IPR041413">
    <property type="entry name" value="MLTR_LBD"/>
</dbReference>
<dbReference type="EMBL" id="SLXQ01000007">
    <property type="protein sequence ID" value="TCP50753.1"/>
    <property type="molecule type" value="Genomic_DNA"/>
</dbReference>
<organism evidence="2 3">
    <name type="scientific">Tamaricihabitans halophyticus</name>
    <dbReference type="NCBI Taxonomy" id="1262583"/>
    <lineage>
        <taxon>Bacteria</taxon>
        <taxon>Bacillati</taxon>
        <taxon>Actinomycetota</taxon>
        <taxon>Actinomycetes</taxon>
        <taxon>Pseudonocardiales</taxon>
        <taxon>Pseudonocardiaceae</taxon>
        <taxon>Tamaricihabitans</taxon>
    </lineage>
</organism>